<feature type="coiled-coil region" evidence="2">
    <location>
        <begin position="561"/>
        <end position="588"/>
    </location>
</feature>
<protein>
    <recommendedName>
        <fullName evidence="4">DRBM domain-containing protein</fullName>
    </recommendedName>
</protein>
<dbReference type="AlphaFoldDB" id="A0AAU9NMZ7"/>
<reference evidence="5 6" key="1">
    <citation type="submission" date="2022-01" db="EMBL/GenBank/DDBJ databases">
        <authorList>
            <person name="Xiong W."/>
            <person name="Schranz E."/>
        </authorList>
    </citation>
    <scope>NUCLEOTIDE SEQUENCE [LARGE SCALE GENOMIC DNA]</scope>
</reference>
<dbReference type="InterPro" id="IPR057235">
    <property type="entry name" value="DUF7913"/>
</dbReference>
<dbReference type="PROSITE" id="PS50137">
    <property type="entry name" value="DS_RBD"/>
    <property type="match status" value="1"/>
</dbReference>
<evidence type="ECO:0000259" key="4">
    <source>
        <dbReference type="PROSITE" id="PS50137"/>
    </source>
</evidence>
<feature type="compositionally biased region" description="Basic and acidic residues" evidence="3">
    <location>
        <begin position="372"/>
        <end position="391"/>
    </location>
</feature>
<evidence type="ECO:0000256" key="3">
    <source>
        <dbReference type="SAM" id="MobiDB-lite"/>
    </source>
</evidence>
<dbReference type="InterPro" id="IPR057237">
    <property type="entry name" value="DUF7915"/>
</dbReference>
<dbReference type="GO" id="GO:0003723">
    <property type="term" value="F:RNA binding"/>
    <property type="evidence" value="ECO:0007669"/>
    <property type="project" value="UniProtKB-UniRule"/>
</dbReference>
<dbReference type="SUPFAM" id="SSF54768">
    <property type="entry name" value="dsRNA-binding domain-like"/>
    <property type="match status" value="1"/>
</dbReference>
<proteinExistence type="predicted"/>
<dbReference type="EMBL" id="CAKMRJ010004603">
    <property type="protein sequence ID" value="CAH1439242.1"/>
    <property type="molecule type" value="Genomic_DNA"/>
</dbReference>
<dbReference type="Proteomes" id="UP001157418">
    <property type="component" value="Unassembled WGS sequence"/>
</dbReference>
<evidence type="ECO:0000256" key="1">
    <source>
        <dbReference type="PROSITE-ProRule" id="PRU00266"/>
    </source>
</evidence>
<evidence type="ECO:0000256" key="2">
    <source>
        <dbReference type="SAM" id="Coils"/>
    </source>
</evidence>
<evidence type="ECO:0000313" key="5">
    <source>
        <dbReference type="EMBL" id="CAH1439242.1"/>
    </source>
</evidence>
<dbReference type="Pfam" id="PF25502">
    <property type="entry name" value="DUF7915"/>
    <property type="match status" value="1"/>
</dbReference>
<dbReference type="PANTHER" id="PTHR33913:SF1">
    <property type="entry name" value="DRBM DOMAIN-CONTAINING PROTEIN"/>
    <property type="match status" value="1"/>
</dbReference>
<keyword evidence="6" id="KW-1185">Reference proteome</keyword>
<feature type="region of interest" description="Disordered" evidence="3">
    <location>
        <begin position="405"/>
        <end position="445"/>
    </location>
</feature>
<comment type="caution">
    <text evidence="5">The sequence shown here is derived from an EMBL/GenBank/DDBJ whole genome shotgun (WGS) entry which is preliminary data.</text>
</comment>
<dbReference type="PANTHER" id="PTHR33913">
    <property type="entry name" value="ALEURONE LAYER MORPHOGENESIS PROTEIN"/>
    <property type="match status" value="1"/>
</dbReference>
<keyword evidence="2" id="KW-0175">Coiled coil</keyword>
<accession>A0AAU9NMZ7</accession>
<feature type="compositionally biased region" description="Polar residues" evidence="3">
    <location>
        <begin position="339"/>
        <end position="356"/>
    </location>
</feature>
<feature type="compositionally biased region" description="Polar residues" evidence="3">
    <location>
        <begin position="405"/>
        <end position="417"/>
    </location>
</feature>
<organism evidence="5 6">
    <name type="scientific">Lactuca virosa</name>
    <dbReference type="NCBI Taxonomy" id="75947"/>
    <lineage>
        <taxon>Eukaryota</taxon>
        <taxon>Viridiplantae</taxon>
        <taxon>Streptophyta</taxon>
        <taxon>Embryophyta</taxon>
        <taxon>Tracheophyta</taxon>
        <taxon>Spermatophyta</taxon>
        <taxon>Magnoliopsida</taxon>
        <taxon>eudicotyledons</taxon>
        <taxon>Gunneridae</taxon>
        <taxon>Pentapetalae</taxon>
        <taxon>asterids</taxon>
        <taxon>campanulids</taxon>
        <taxon>Asterales</taxon>
        <taxon>Asteraceae</taxon>
        <taxon>Cichorioideae</taxon>
        <taxon>Cichorieae</taxon>
        <taxon>Lactucinae</taxon>
        <taxon>Lactuca</taxon>
    </lineage>
</organism>
<feature type="region of interest" description="Disordered" evidence="3">
    <location>
        <begin position="329"/>
        <end position="393"/>
    </location>
</feature>
<gene>
    <name evidence="5" type="ORF">LVIROSA_LOCUS25452</name>
</gene>
<feature type="domain" description="DRBM" evidence="4">
    <location>
        <begin position="671"/>
        <end position="711"/>
    </location>
</feature>
<feature type="compositionally biased region" description="Polar residues" evidence="3">
    <location>
        <begin position="432"/>
        <end position="442"/>
    </location>
</feature>
<keyword evidence="1" id="KW-0694">RNA-binding</keyword>
<name>A0AAU9NMZ7_9ASTR</name>
<dbReference type="Gene3D" id="3.30.160.20">
    <property type="match status" value="1"/>
</dbReference>
<dbReference type="Pfam" id="PF25500">
    <property type="entry name" value="DUF7913"/>
    <property type="match status" value="1"/>
</dbReference>
<dbReference type="InterPro" id="IPR014720">
    <property type="entry name" value="dsRBD_dom"/>
</dbReference>
<evidence type="ECO:0000313" key="6">
    <source>
        <dbReference type="Proteomes" id="UP001157418"/>
    </source>
</evidence>
<sequence>MYSSLSVQSRVIKGSMDIDLSMEVGPTEETVEALMEYLVGPLLPLKHSDTAKDTPSQSQQKSVAKQVHAAAVLYNYYHLNQHQEKEFLKFDQFCNLAIMFKPSILQHMKYMTQSNRPTINEPENQLSLTEKAIMDACTISETLLHASSNISNMIKEWPVTKVAIFLIDSKKENCFLQFDNGVWSVIEKDLYCEESGIENEGKKGKKRKLSLMRKYDEEGEDELQKVAFSAVKEIAGINSELKVLEDHVVYSLSQAKTATHFYILQSTQSISEDKLVPIQDAISSLHGPVVKKISGSWVITPVVEYYYLLPYAEIISKWFKRSNGLTDQMEEGTADSKKFQGSQKSTEKQGGQSNRQIKSKMESKSIHISNSNKKDEDTVTKTRNISNKDMKTPTFEPINEAMKTENSNGKKTMSVESDCSKQKEEVNGSCGVKSNDSSTESYNNNNNNITKPIVCLQKEIQNAKMHSTTPTPLKVYHHEKRTTPTNAISIKDNVKNLKNMSIINECKDKRVDGEKKSGIVSVCEDKSRMLKVDADVAKTEPLGNFQFIVDAKRSELSEAALRALFNKRQKLSNQQRNIEDELSLCEKKIQAIMEGGIGDCLGLKLEAVIDCCNEICQQGNMQIQDMKVGRSLPLSEAQLTLRKACEELDDICLSNSWMLPTYHMSRSDGGFVANVSVKGSDFECSGVSGMQQSIREARNSAATHVITKLQQMALNHTTAIL</sequence>